<dbReference type="AlphaFoldDB" id="A0A9P7XQI8"/>
<dbReference type="SUPFAM" id="SSF56112">
    <property type="entry name" value="Protein kinase-like (PK-like)"/>
    <property type="match status" value="1"/>
</dbReference>
<dbReference type="Gene3D" id="1.10.510.10">
    <property type="entry name" value="Transferase(Phosphotransferase) domain 1"/>
    <property type="match status" value="1"/>
</dbReference>
<feature type="domain" description="Protein kinase" evidence="13">
    <location>
        <begin position="35"/>
        <end position="312"/>
    </location>
</feature>
<evidence type="ECO:0000256" key="8">
    <source>
        <dbReference type="ARBA" id="ARBA00047899"/>
    </source>
</evidence>
<dbReference type="InterPro" id="IPR011009">
    <property type="entry name" value="Kinase-like_dom_sf"/>
</dbReference>
<evidence type="ECO:0000256" key="10">
    <source>
        <dbReference type="PROSITE-ProRule" id="PRU10141"/>
    </source>
</evidence>
<accession>A0A9P7XQI8</accession>
<keyword evidence="3 11" id="KW-0723">Serine/threonine-protein kinase</keyword>
<evidence type="ECO:0000256" key="12">
    <source>
        <dbReference type="SAM" id="MobiDB-lite"/>
    </source>
</evidence>
<dbReference type="InterPro" id="IPR000719">
    <property type="entry name" value="Prot_kinase_dom"/>
</dbReference>
<evidence type="ECO:0000256" key="5">
    <source>
        <dbReference type="ARBA" id="ARBA00022741"/>
    </source>
</evidence>
<name>A0A9P7XQI8_9FUNG</name>
<evidence type="ECO:0000256" key="11">
    <source>
        <dbReference type="RuleBase" id="RU000304"/>
    </source>
</evidence>
<evidence type="ECO:0000256" key="7">
    <source>
        <dbReference type="ARBA" id="ARBA00022840"/>
    </source>
</evidence>
<dbReference type="SMART" id="SM00220">
    <property type="entry name" value="S_TKc"/>
    <property type="match status" value="1"/>
</dbReference>
<keyword evidence="7 10" id="KW-0067">ATP-binding</keyword>
<dbReference type="PANTHER" id="PTHR43671:SF98">
    <property type="entry name" value="SERINE_THREONINE-PROTEIN KINASE NEK11"/>
    <property type="match status" value="1"/>
</dbReference>
<evidence type="ECO:0000256" key="1">
    <source>
        <dbReference type="ARBA" id="ARBA00010886"/>
    </source>
</evidence>
<dbReference type="EC" id="2.7.11.1" evidence="2"/>
<evidence type="ECO:0000256" key="9">
    <source>
        <dbReference type="ARBA" id="ARBA00048679"/>
    </source>
</evidence>
<evidence type="ECO:0000256" key="6">
    <source>
        <dbReference type="ARBA" id="ARBA00022777"/>
    </source>
</evidence>
<evidence type="ECO:0000259" key="13">
    <source>
        <dbReference type="PROSITE" id="PS50011"/>
    </source>
</evidence>
<proteinExistence type="inferred from homology"/>
<dbReference type="InterPro" id="IPR008271">
    <property type="entry name" value="Ser/Thr_kinase_AS"/>
</dbReference>
<comment type="caution">
    <text evidence="14">The sequence shown here is derived from an EMBL/GenBank/DDBJ whole genome shotgun (WGS) entry which is preliminary data.</text>
</comment>
<keyword evidence="15" id="KW-1185">Reference proteome</keyword>
<dbReference type="GO" id="GO:0005524">
    <property type="term" value="F:ATP binding"/>
    <property type="evidence" value="ECO:0007669"/>
    <property type="project" value="UniProtKB-UniRule"/>
</dbReference>
<sequence length="411" mass="45365">MTSTTLTMDPRNEHVLREFREGTLPLVIYQGTTMYTCDTRLGEGAYGSCYKAATDYKQVVLKISYCPPEKPNSKVVATNEAQILSTLSHPYIVQSLKSFEVGNLTILVLDLYEGGDLHAKLACSRANKNIKAGLPEADVSKWMWQVLEACLYLHNELGLVHRDLKPANVLLDGHGNARVADFGFGFYLSKGLKTNCAGTPGFCAPEVIARNMYGQEIDVFSYGVMVRQMLYGTHPESREELKGKSAAATKLINDCMKSQYLRVSFAELREYEFFARWRNANGNGKRPLRNSDLDEEPRKRLELSPSSVSASVPASVTPKPRAAASTPSQCNAAEAAPELVEELAGLSHIPIAEDPMPFWMALITPDPDLVFMLAVAQMDPLNDPLSLAVGEDQQELTDFGFLDQLCSTHES</sequence>
<evidence type="ECO:0000256" key="2">
    <source>
        <dbReference type="ARBA" id="ARBA00012513"/>
    </source>
</evidence>
<feature type="binding site" evidence="10">
    <location>
        <position position="62"/>
    </location>
    <ligand>
        <name>ATP</name>
        <dbReference type="ChEBI" id="CHEBI:30616"/>
    </ligand>
</feature>
<keyword evidence="6 14" id="KW-0418">Kinase</keyword>
<dbReference type="PROSITE" id="PS50011">
    <property type="entry name" value="PROTEIN_KINASE_DOM"/>
    <property type="match status" value="1"/>
</dbReference>
<feature type="compositionally biased region" description="Basic and acidic residues" evidence="12">
    <location>
        <begin position="289"/>
        <end position="302"/>
    </location>
</feature>
<evidence type="ECO:0000313" key="15">
    <source>
        <dbReference type="Proteomes" id="UP000707451"/>
    </source>
</evidence>
<dbReference type="PANTHER" id="PTHR43671">
    <property type="entry name" value="SERINE/THREONINE-PROTEIN KINASE NEK"/>
    <property type="match status" value="1"/>
</dbReference>
<comment type="catalytic activity">
    <reaction evidence="8">
        <text>L-threonyl-[protein] + ATP = O-phospho-L-threonyl-[protein] + ADP + H(+)</text>
        <dbReference type="Rhea" id="RHEA:46608"/>
        <dbReference type="Rhea" id="RHEA-COMP:11060"/>
        <dbReference type="Rhea" id="RHEA-COMP:11605"/>
        <dbReference type="ChEBI" id="CHEBI:15378"/>
        <dbReference type="ChEBI" id="CHEBI:30013"/>
        <dbReference type="ChEBI" id="CHEBI:30616"/>
        <dbReference type="ChEBI" id="CHEBI:61977"/>
        <dbReference type="ChEBI" id="CHEBI:456216"/>
        <dbReference type="EC" id="2.7.11.1"/>
    </reaction>
</comment>
<evidence type="ECO:0000256" key="3">
    <source>
        <dbReference type="ARBA" id="ARBA00022527"/>
    </source>
</evidence>
<dbReference type="InterPro" id="IPR050660">
    <property type="entry name" value="NEK_Ser/Thr_kinase"/>
</dbReference>
<keyword evidence="4" id="KW-0808">Transferase</keyword>
<evidence type="ECO:0000256" key="4">
    <source>
        <dbReference type="ARBA" id="ARBA00022679"/>
    </source>
</evidence>
<feature type="region of interest" description="Disordered" evidence="12">
    <location>
        <begin position="284"/>
        <end position="327"/>
    </location>
</feature>
<dbReference type="PROSITE" id="PS00108">
    <property type="entry name" value="PROTEIN_KINASE_ST"/>
    <property type="match status" value="1"/>
</dbReference>
<keyword evidence="5 10" id="KW-0547">Nucleotide-binding</keyword>
<feature type="compositionally biased region" description="Low complexity" evidence="12">
    <location>
        <begin position="304"/>
        <end position="316"/>
    </location>
</feature>
<dbReference type="InterPro" id="IPR017441">
    <property type="entry name" value="Protein_kinase_ATP_BS"/>
</dbReference>
<protein>
    <recommendedName>
        <fullName evidence="2">non-specific serine/threonine protein kinase</fullName>
        <ecNumber evidence="2">2.7.11.1</ecNumber>
    </recommendedName>
</protein>
<dbReference type="PROSITE" id="PS00107">
    <property type="entry name" value="PROTEIN_KINASE_ATP"/>
    <property type="match status" value="1"/>
</dbReference>
<comment type="catalytic activity">
    <reaction evidence="9">
        <text>L-seryl-[protein] + ATP = O-phospho-L-seryl-[protein] + ADP + H(+)</text>
        <dbReference type="Rhea" id="RHEA:17989"/>
        <dbReference type="Rhea" id="RHEA-COMP:9863"/>
        <dbReference type="Rhea" id="RHEA-COMP:11604"/>
        <dbReference type="ChEBI" id="CHEBI:15378"/>
        <dbReference type="ChEBI" id="CHEBI:29999"/>
        <dbReference type="ChEBI" id="CHEBI:30616"/>
        <dbReference type="ChEBI" id="CHEBI:83421"/>
        <dbReference type="ChEBI" id="CHEBI:456216"/>
        <dbReference type="EC" id="2.7.11.1"/>
    </reaction>
</comment>
<dbReference type="OrthoDB" id="4062651at2759"/>
<reference evidence="14" key="1">
    <citation type="submission" date="2021-06" db="EMBL/GenBank/DDBJ databases">
        <title>Genome Sequence of Mortierella hyaline Strain SCG-10, a Cold-Adapted, Nitrate-Reducing Fungus Isolated from Soil in Minnesota, USA.</title>
        <authorList>
            <person name="Aldossari N."/>
        </authorList>
    </citation>
    <scope>NUCLEOTIDE SEQUENCE</scope>
    <source>
        <strain evidence="14">SCG-10</strain>
    </source>
</reference>
<dbReference type="EMBL" id="JAHRHY010000012">
    <property type="protein sequence ID" value="KAG9065316.1"/>
    <property type="molecule type" value="Genomic_DNA"/>
</dbReference>
<comment type="similarity">
    <text evidence="1">Belongs to the protein kinase superfamily. NEK Ser/Thr protein kinase family. NIMA subfamily.</text>
</comment>
<dbReference type="Pfam" id="PF00069">
    <property type="entry name" value="Pkinase"/>
    <property type="match status" value="1"/>
</dbReference>
<evidence type="ECO:0000313" key="14">
    <source>
        <dbReference type="EMBL" id="KAG9065316.1"/>
    </source>
</evidence>
<organism evidence="14 15">
    <name type="scientific">Linnemannia hyalina</name>
    <dbReference type="NCBI Taxonomy" id="64524"/>
    <lineage>
        <taxon>Eukaryota</taxon>
        <taxon>Fungi</taxon>
        <taxon>Fungi incertae sedis</taxon>
        <taxon>Mucoromycota</taxon>
        <taxon>Mortierellomycotina</taxon>
        <taxon>Mortierellomycetes</taxon>
        <taxon>Mortierellales</taxon>
        <taxon>Mortierellaceae</taxon>
        <taxon>Linnemannia</taxon>
    </lineage>
</organism>
<dbReference type="Proteomes" id="UP000707451">
    <property type="component" value="Unassembled WGS sequence"/>
</dbReference>
<gene>
    <name evidence="14" type="primary">CAMK4</name>
    <name evidence="14" type="ORF">KI688_002640</name>
</gene>
<dbReference type="GO" id="GO:0004674">
    <property type="term" value="F:protein serine/threonine kinase activity"/>
    <property type="evidence" value="ECO:0007669"/>
    <property type="project" value="UniProtKB-KW"/>
</dbReference>